<dbReference type="Proteomes" id="UP001608902">
    <property type="component" value="Unassembled WGS sequence"/>
</dbReference>
<comment type="subcellular location">
    <subcellularLocation>
        <location evidence="1 6">Cytoplasmic vesicle membrane</location>
        <topology evidence="1 6">Peripheral membrane protein</topology>
        <orientation evidence="1 6">Cytoplasmic side</orientation>
    </subcellularLocation>
    <subcellularLocation>
        <location evidence="6">Membrane</location>
        <location evidence="6">Coated pit</location>
        <topology evidence="6">Peripheral membrane protein</topology>
        <orientation evidence="6">Cytoplasmic side</orientation>
    </subcellularLocation>
    <text evidence="6">Cytoplasmic face of coated pits and vesicles.</text>
</comment>
<keyword evidence="9" id="KW-1185">Reference proteome</keyword>
<dbReference type="GO" id="GO:0005905">
    <property type="term" value="C:clathrin-coated pit"/>
    <property type="evidence" value="ECO:0007669"/>
    <property type="project" value="UniProtKB-KW"/>
</dbReference>
<evidence type="ECO:0000256" key="4">
    <source>
        <dbReference type="ARBA" id="ARBA00023176"/>
    </source>
</evidence>
<evidence type="ECO:0000313" key="8">
    <source>
        <dbReference type="EMBL" id="MFH4984652.1"/>
    </source>
</evidence>
<gene>
    <name evidence="8" type="ORF">AB6A40_011361</name>
</gene>
<organism evidence="8 9">
    <name type="scientific">Gnathostoma spinigerum</name>
    <dbReference type="NCBI Taxonomy" id="75299"/>
    <lineage>
        <taxon>Eukaryota</taxon>
        <taxon>Metazoa</taxon>
        <taxon>Ecdysozoa</taxon>
        <taxon>Nematoda</taxon>
        <taxon>Chromadorea</taxon>
        <taxon>Rhabditida</taxon>
        <taxon>Spirurina</taxon>
        <taxon>Gnathostomatomorpha</taxon>
        <taxon>Gnathostomatoidea</taxon>
        <taxon>Gnathostomatidae</taxon>
        <taxon>Gnathostoma</taxon>
    </lineage>
</organism>
<evidence type="ECO:0000256" key="7">
    <source>
        <dbReference type="SAM" id="MobiDB-lite"/>
    </source>
</evidence>
<evidence type="ECO:0000256" key="3">
    <source>
        <dbReference type="ARBA" id="ARBA00023136"/>
    </source>
</evidence>
<keyword evidence="5 6" id="KW-0968">Cytoplasmic vesicle</keyword>
<protein>
    <recommendedName>
        <fullName evidence="6">Clathrin light chain</fullName>
    </recommendedName>
</protein>
<keyword evidence="4 6" id="KW-0168">Coated pit</keyword>
<accession>A0ABD6F482</accession>
<evidence type="ECO:0000256" key="1">
    <source>
        <dbReference type="ARBA" id="ARBA00004180"/>
    </source>
</evidence>
<evidence type="ECO:0000256" key="2">
    <source>
        <dbReference type="ARBA" id="ARBA00005263"/>
    </source>
</evidence>
<comment type="similarity">
    <text evidence="2 6">Belongs to the clathrin light chain family.</text>
</comment>
<reference evidence="8 9" key="1">
    <citation type="submission" date="2024-08" db="EMBL/GenBank/DDBJ databases">
        <title>Gnathostoma spinigerum genome.</title>
        <authorList>
            <person name="Gonzalez-Bertolin B."/>
            <person name="Monzon S."/>
            <person name="Zaballos A."/>
            <person name="Jimenez P."/>
            <person name="Dekumyoy P."/>
            <person name="Varona S."/>
            <person name="Cuesta I."/>
            <person name="Sumanam S."/>
            <person name="Adisakwattana P."/>
            <person name="Gasser R.B."/>
            <person name="Hernandez-Gonzalez A."/>
            <person name="Young N.D."/>
            <person name="Perteguer M.J."/>
        </authorList>
    </citation>
    <scope>NUCLEOTIDE SEQUENCE [LARGE SCALE GENOMIC DNA]</scope>
    <source>
        <strain evidence="8">AL3</strain>
        <tissue evidence="8">Liver</tissue>
    </source>
</reference>
<feature type="region of interest" description="Disordered" evidence="7">
    <location>
        <begin position="68"/>
        <end position="90"/>
    </location>
</feature>
<sequence>MSDPVADFLSHESEVLGGIEDPTLQNIIRERPAENGFHDSDVPVLRTVNHGGDSGVDLTALDSVSPPMGLPRMNGDPTPSPQTISSVPKIEPEKIRKWREDQKKMLEKKGIRFFLES</sequence>
<dbReference type="GO" id="GO:0030659">
    <property type="term" value="C:cytoplasmic vesicle membrane"/>
    <property type="evidence" value="ECO:0007669"/>
    <property type="project" value="UniProtKB-SubCell"/>
</dbReference>
<dbReference type="AlphaFoldDB" id="A0ABD6F482"/>
<evidence type="ECO:0000313" key="9">
    <source>
        <dbReference type="Proteomes" id="UP001608902"/>
    </source>
</evidence>
<dbReference type="InterPro" id="IPR000996">
    <property type="entry name" value="Clathrin_L-chain"/>
</dbReference>
<name>A0ABD6F482_9BILA</name>
<dbReference type="EMBL" id="JBGFUD010019766">
    <property type="protein sequence ID" value="MFH4984652.1"/>
    <property type="molecule type" value="Genomic_DNA"/>
</dbReference>
<proteinExistence type="inferred from homology"/>
<evidence type="ECO:0000256" key="5">
    <source>
        <dbReference type="ARBA" id="ARBA00023329"/>
    </source>
</evidence>
<evidence type="ECO:0000256" key="6">
    <source>
        <dbReference type="RuleBase" id="RU363137"/>
    </source>
</evidence>
<comment type="function">
    <text evidence="6">Clathrin is the major protein of the polyhedral coat of coated pits and vesicles.</text>
</comment>
<comment type="caution">
    <text evidence="8">The sequence shown here is derived from an EMBL/GenBank/DDBJ whole genome shotgun (WGS) entry which is preliminary data.</text>
</comment>
<keyword evidence="3 6" id="KW-0472">Membrane</keyword>
<dbReference type="Pfam" id="PF01086">
    <property type="entry name" value="Clathrin_lg_ch"/>
    <property type="match status" value="1"/>
</dbReference>